<feature type="region of interest" description="Disordered" evidence="1">
    <location>
        <begin position="222"/>
        <end position="253"/>
    </location>
</feature>
<name>A0A0C9U7D7_SPHS4</name>
<gene>
    <name evidence="3" type="ORF">M422DRAFT_274120</name>
</gene>
<dbReference type="OrthoDB" id="1076608at2759"/>
<feature type="domain" description="10TM putative phosphate transporter extracellular tail" evidence="2">
    <location>
        <begin position="176"/>
        <end position="244"/>
    </location>
</feature>
<reference evidence="3 4" key="1">
    <citation type="submission" date="2014-06" db="EMBL/GenBank/DDBJ databases">
        <title>Evolutionary Origins and Diversification of the Mycorrhizal Mutualists.</title>
        <authorList>
            <consortium name="DOE Joint Genome Institute"/>
            <consortium name="Mycorrhizal Genomics Consortium"/>
            <person name="Kohler A."/>
            <person name="Kuo A."/>
            <person name="Nagy L.G."/>
            <person name="Floudas D."/>
            <person name="Copeland A."/>
            <person name="Barry K.W."/>
            <person name="Cichocki N."/>
            <person name="Veneault-Fourrey C."/>
            <person name="LaButti K."/>
            <person name="Lindquist E.A."/>
            <person name="Lipzen A."/>
            <person name="Lundell T."/>
            <person name="Morin E."/>
            <person name="Murat C."/>
            <person name="Riley R."/>
            <person name="Ohm R."/>
            <person name="Sun H."/>
            <person name="Tunlid A."/>
            <person name="Henrissat B."/>
            <person name="Grigoriev I.V."/>
            <person name="Hibbett D.S."/>
            <person name="Martin F."/>
        </authorList>
    </citation>
    <scope>NUCLEOTIDE SEQUENCE [LARGE SCALE GENOMIC DNA]</scope>
    <source>
        <strain evidence="3 4">SS14</strain>
    </source>
</reference>
<dbReference type="InterPro" id="IPR022257">
    <property type="entry name" value="PHM7_ext"/>
</dbReference>
<feature type="compositionally biased region" description="Basic and acidic residues" evidence="1">
    <location>
        <begin position="93"/>
        <end position="106"/>
    </location>
</feature>
<evidence type="ECO:0000259" key="2">
    <source>
        <dbReference type="Pfam" id="PF12621"/>
    </source>
</evidence>
<sequence>MSLATQKLQKKMERHWRKEKGEEIESEEIDLFNREHIRRIVRHRIHKTTRNIKAGIKAEIQNLRPEISKIKNPLTKILDPLAEATRVLRHHQLRSDSREETGKENSDDIDLGLVKTRSQNSHVSRASGVSSAHSLNSDAHQHPVFDPPAPAAASVLGGSQQHHAIKMPEALDSDTSGDDSDFDDHGFDHPSRWKRQPWIWIPKDPLGLSVLFVESFSKCGIDASDQGSEMDEKGVVEVSRGPPDEVWEGGYDA</sequence>
<dbReference type="EMBL" id="KN837442">
    <property type="protein sequence ID" value="KIJ24982.1"/>
    <property type="molecule type" value="Genomic_DNA"/>
</dbReference>
<feature type="region of interest" description="Disordered" evidence="1">
    <location>
        <begin position="92"/>
        <end position="162"/>
    </location>
</feature>
<feature type="compositionally biased region" description="Polar residues" evidence="1">
    <location>
        <begin position="116"/>
        <end position="138"/>
    </location>
</feature>
<keyword evidence="4" id="KW-1185">Reference proteome</keyword>
<evidence type="ECO:0000256" key="1">
    <source>
        <dbReference type="SAM" id="MobiDB-lite"/>
    </source>
</evidence>
<accession>A0A0C9U7D7</accession>
<dbReference type="AlphaFoldDB" id="A0A0C9U7D7"/>
<dbReference type="Proteomes" id="UP000054279">
    <property type="component" value="Unassembled WGS sequence"/>
</dbReference>
<protein>
    <recommendedName>
        <fullName evidence="2">10TM putative phosphate transporter extracellular tail domain-containing protein</fullName>
    </recommendedName>
</protein>
<evidence type="ECO:0000313" key="3">
    <source>
        <dbReference type="EMBL" id="KIJ24982.1"/>
    </source>
</evidence>
<organism evidence="3 4">
    <name type="scientific">Sphaerobolus stellatus (strain SS14)</name>
    <dbReference type="NCBI Taxonomy" id="990650"/>
    <lineage>
        <taxon>Eukaryota</taxon>
        <taxon>Fungi</taxon>
        <taxon>Dikarya</taxon>
        <taxon>Basidiomycota</taxon>
        <taxon>Agaricomycotina</taxon>
        <taxon>Agaricomycetes</taxon>
        <taxon>Phallomycetidae</taxon>
        <taxon>Geastrales</taxon>
        <taxon>Sphaerobolaceae</taxon>
        <taxon>Sphaerobolus</taxon>
    </lineage>
</organism>
<dbReference type="Pfam" id="PF12621">
    <property type="entry name" value="PHM7_ext"/>
    <property type="match status" value="1"/>
</dbReference>
<evidence type="ECO:0000313" key="4">
    <source>
        <dbReference type="Proteomes" id="UP000054279"/>
    </source>
</evidence>
<dbReference type="HOGENOM" id="CLU_1099091_0_0_1"/>
<proteinExistence type="predicted"/>